<proteinExistence type="predicted"/>
<organism evidence="4 5">
    <name type="scientific">Psychromicrobium lacuslunae</name>
    <dbReference type="NCBI Taxonomy" id="1618207"/>
    <lineage>
        <taxon>Bacteria</taxon>
        <taxon>Bacillati</taxon>
        <taxon>Actinomycetota</taxon>
        <taxon>Actinomycetes</taxon>
        <taxon>Micrococcales</taxon>
        <taxon>Micrococcaceae</taxon>
        <taxon>Psychromicrobium</taxon>
    </lineage>
</organism>
<sequence length="324" mass="33786">MNTTPSSTKPITPGRQAQAVLPVPDNRNSLALVLAGGGAAGNAWQLGLIAGVAEAGIDLSAADLLIGTSSGSTVAAQISSGISPAELYAAILSEPEHRPSSKLRPEQHRPGQHSAATAQAVQYMDWSAGIIAAAQDAADMRRRMGAAALGRDDSDGSLQLRWRSTVAARLPKQDWPLQAVLITAVNAQTGEPEVFDRNSGVELVDAVAASTSNGFGGSYRIGAKRYINGGYRRNENADLAAGHRRVLILSPFAGKSRTPSEWRMDLASQVEELLASGSRVQTVFPAVGAGDVFNASAADPATRQQAARGGYQQGLGLQQLIAEL</sequence>
<dbReference type="KEGG" id="ari:UM93_05660"/>
<name>A0A0D4BYD9_9MICC</name>
<evidence type="ECO:0000313" key="5">
    <source>
        <dbReference type="Proteomes" id="UP000061839"/>
    </source>
</evidence>
<evidence type="ECO:0000313" key="4">
    <source>
        <dbReference type="EMBL" id="AJT41135.1"/>
    </source>
</evidence>
<dbReference type="InterPro" id="IPR002641">
    <property type="entry name" value="PNPLA_dom"/>
</dbReference>
<feature type="region of interest" description="Disordered" evidence="2">
    <location>
        <begin position="96"/>
        <end position="117"/>
    </location>
</feature>
<feature type="domain" description="PNPLA" evidence="3">
    <location>
        <begin position="32"/>
        <end position="240"/>
    </location>
</feature>
<dbReference type="STRING" id="1618207.UM93_05660"/>
<dbReference type="GO" id="GO:0006629">
    <property type="term" value="P:lipid metabolic process"/>
    <property type="evidence" value="ECO:0007669"/>
    <property type="project" value="UniProtKB-KW"/>
</dbReference>
<dbReference type="InterPro" id="IPR016035">
    <property type="entry name" value="Acyl_Trfase/lysoPLipase"/>
</dbReference>
<dbReference type="HOGENOM" id="CLU_055284_1_0_11"/>
<evidence type="ECO:0000256" key="1">
    <source>
        <dbReference type="ARBA" id="ARBA00023098"/>
    </source>
</evidence>
<feature type="compositionally biased region" description="Basic and acidic residues" evidence="2">
    <location>
        <begin position="96"/>
        <end position="109"/>
    </location>
</feature>
<dbReference type="Pfam" id="PF01734">
    <property type="entry name" value="Patatin"/>
    <property type="match status" value="1"/>
</dbReference>
<dbReference type="RefSeq" id="WP_045074263.1">
    <property type="nucleotide sequence ID" value="NZ_CP011005.1"/>
</dbReference>
<dbReference type="Gene3D" id="3.40.1090.10">
    <property type="entry name" value="Cytosolic phospholipase A2 catalytic domain"/>
    <property type="match status" value="1"/>
</dbReference>
<dbReference type="PATRIC" id="fig|1618207.4.peg.1150"/>
<dbReference type="Proteomes" id="UP000061839">
    <property type="component" value="Chromosome"/>
</dbReference>
<accession>A0A0D4BYD9</accession>
<gene>
    <name evidence="4" type="ORF">UM93_05660</name>
</gene>
<reference evidence="4 5" key="1">
    <citation type="journal article" date="2015" name="Genome Announc.">
        <title>Complete Genome Sequencing of Protease-Producing Novel Arthrobacter sp. Strain IHBB 11108 Using PacBio Single-Molecule Real-Time Sequencing Technology.</title>
        <authorList>
            <person name="Kiran S."/>
            <person name="Swarnkar M.K."/>
            <person name="Pal M."/>
            <person name="Thakur R."/>
            <person name="Tewari R."/>
            <person name="Singh A.K."/>
            <person name="Gulati A."/>
        </authorList>
    </citation>
    <scope>NUCLEOTIDE SEQUENCE [LARGE SCALE GENOMIC DNA]</scope>
    <source>
        <strain evidence="4 5">IHBB 11108</strain>
    </source>
</reference>
<evidence type="ECO:0000256" key="2">
    <source>
        <dbReference type="SAM" id="MobiDB-lite"/>
    </source>
</evidence>
<dbReference type="SUPFAM" id="SSF52151">
    <property type="entry name" value="FabD/lysophospholipase-like"/>
    <property type="match status" value="1"/>
</dbReference>
<keyword evidence="5" id="KW-1185">Reference proteome</keyword>
<dbReference type="EMBL" id="CP011005">
    <property type="protein sequence ID" value="AJT41135.1"/>
    <property type="molecule type" value="Genomic_DNA"/>
</dbReference>
<keyword evidence="1" id="KW-0443">Lipid metabolism</keyword>
<evidence type="ECO:0000259" key="3">
    <source>
        <dbReference type="Pfam" id="PF01734"/>
    </source>
</evidence>
<protein>
    <submittedName>
        <fullName evidence="4">Patatin</fullName>
    </submittedName>
</protein>
<dbReference type="AlphaFoldDB" id="A0A0D4BYD9"/>